<reference evidence="2" key="1">
    <citation type="submission" date="2019-10" db="EMBL/GenBank/DDBJ databases">
        <authorList>
            <person name="Zhang R."/>
            <person name="Pan Y."/>
            <person name="Wang J."/>
            <person name="Ma R."/>
            <person name="Yu S."/>
        </authorList>
    </citation>
    <scope>NUCLEOTIDE SEQUENCE</scope>
    <source>
        <strain evidence="2">LA-IB0</strain>
        <tissue evidence="2">Leaf</tissue>
    </source>
</reference>
<feature type="region of interest" description="Disordered" evidence="1">
    <location>
        <begin position="56"/>
        <end position="94"/>
    </location>
</feature>
<name>A0AAV6WW65_9LAMI</name>
<evidence type="ECO:0000313" key="2">
    <source>
        <dbReference type="EMBL" id="KAG8371213.1"/>
    </source>
</evidence>
<dbReference type="AlphaFoldDB" id="A0AAV6WW65"/>
<sequence>MEVPSANAEVLSNAFAQGLKKGHLFRSLAKKPAFSFDNLLARVEKYVNMEEAAMMKGAESLPPNKDGKNAKFVPRRPRAKDRRPEERRYTQFMC</sequence>
<dbReference type="Proteomes" id="UP000826271">
    <property type="component" value="Unassembled WGS sequence"/>
</dbReference>
<dbReference type="EMBL" id="WHWC01000013">
    <property type="protein sequence ID" value="KAG8371213.1"/>
    <property type="molecule type" value="Genomic_DNA"/>
</dbReference>
<evidence type="ECO:0000313" key="3">
    <source>
        <dbReference type="Proteomes" id="UP000826271"/>
    </source>
</evidence>
<organism evidence="2 3">
    <name type="scientific">Buddleja alternifolia</name>
    <dbReference type="NCBI Taxonomy" id="168488"/>
    <lineage>
        <taxon>Eukaryota</taxon>
        <taxon>Viridiplantae</taxon>
        <taxon>Streptophyta</taxon>
        <taxon>Embryophyta</taxon>
        <taxon>Tracheophyta</taxon>
        <taxon>Spermatophyta</taxon>
        <taxon>Magnoliopsida</taxon>
        <taxon>eudicotyledons</taxon>
        <taxon>Gunneridae</taxon>
        <taxon>Pentapetalae</taxon>
        <taxon>asterids</taxon>
        <taxon>lamiids</taxon>
        <taxon>Lamiales</taxon>
        <taxon>Scrophulariaceae</taxon>
        <taxon>Buddlejeae</taxon>
        <taxon>Buddleja</taxon>
    </lineage>
</organism>
<feature type="compositionally biased region" description="Basic and acidic residues" evidence="1">
    <location>
        <begin position="82"/>
        <end position="94"/>
    </location>
</feature>
<evidence type="ECO:0000256" key="1">
    <source>
        <dbReference type="SAM" id="MobiDB-lite"/>
    </source>
</evidence>
<comment type="caution">
    <text evidence="2">The sequence shown here is derived from an EMBL/GenBank/DDBJ whole genome shotgun (WGS) entry which is preliminary data.</text>
</comment>
<proteinExistence type="predicted"/>
<protein>
    <submittedName>
        <fullName evidence="2">Uncharacterized protein</fullName>
    </submittedName>
</protein>
<keyword evidence="3" id="KW-1185">Reference proteome</keyword>
<gene>
    <name evidence="2" type="ORF">BUALT_Bualt13G0063900</name>
</gene>
<accession>A0AAV6WW65</accession>